<organism evidence="5 6">
    <name type="scientific">Mycobacterium rhizamassiliense</name>
    <dbReference type="NCBI Taxonomy" id="1841860"/>
    <lineage>
        <taxon>Bacteria</taxon>
        <taxon>Bacillati</taxon>
        <taxon>Actinomycetota</taxon>
        <taxon>Actinomycetes</taxon>
        <taxon>Mycobacteriales</taxon>
        <taxon>Mycobacteriaceae</taxon>
        <taxon>Mycobacterium</taxon>
    </lineage>
</organism>
<keyword evidence="2 4" id="KW-0472">Membrane</keyword>
<feature type="region of interest" description="Disordered" evidence="3">
    <location>
        <begin position="1"/>
        <end position="50"/>
    </location>
</feature>
<dbReference type="STRING" id="1841860.GCA_900157375_02613"/>
<sequence length="213" mass="22962">MQVAADSGLRPGDDPVDEDDDTLNEQDSPAGDGDPPEAADDVDRAPAARSRKRVSGQRWATLLGVVLVVALSALLGWLGFRVHHAQHEQAQRSQFLQAARQGALNLTTIGWQRAEADVRRILDGATGEFYDDFDKRSKAFIEVLKQAKATTVGTITDAGLESETADTAQALVAVSVQTSNAGEPEQVPRAWRMRIYVQKVGGQVKVSNVGFVP</sequence>
<keyword evidence="6" id="KW-1185">Reference proteome</keyword>
<gene>
    <name evidence="5" type="ORF">MRAB57_2610</name>
</gene>
<dbReference type="PANTHER" id="PTHR37042">
    <property type="entry name" value="OUTER MEMBRANE PROTEIN RV1973"/>
    <property type="match status" value="1"/>
</dbReference>
<protein>
    <submittedName>
        <fullName evidence="5">Mammalian cell entry protein</fullName>
    </submittedName>
</protein>
<dbReference type="RefSeq" id="WP_108638088.1">
    <property type="nucleotide sequence ID" value="NZ_LT721901.1"/>
</dbReference>
<evidence type="ECO:0000256" key="1">
    <source>
        <dbReference type="ARBA" id="ARBA00004370"/>
    </source>
</evidence>
<dbReference type="Proteomes" id="UP000240988">
    <property type="component" value="Unassembled WGS sequence"/>
</dbReference>
<dbReference type="EMBL" id="FUFA01000004">
    <property type="protein sequence ID" value="SPM34789.1"/>
    <property type="molecule type" value="Genomic_DNA"/>
</dbReference>
<reference evidence="5 6" key="1">
    <citation type="submission" date="2017-01" db="EMBL/GenBank/DDBJ databases">
        <authorList>
            <consortium name="Urmite Genomes"/>
        </authorList>
    </citation>
    <scope>NUCLEOTIDE SEQUENCE [LARGE SCALE GENOMIC DNA]</scope>
    <source>
        <strain evidence="5 6">AB57</strain>
    </source>
</reference>
<accession>A0A2U3NTG2</accession>
<evidence type="ECO:0000256" key="2">
    <source>
        <dbReference type="ARBA" id="ARBA00023136"/>
    </source>
</evidence>
<evidence type="ECO:0000256" key="3">
    <source>
        <dbReference type="SAM" id="MobiDB-lite"/>
    </source>
</evidence>
<evidence type="ECO:0000313" key="5">
    <source>
        <dbReference type="EMBL" id="SPM34789.1"/>
    </source>
</evidence>
<dbReference type="PANTHER" id="PTHR37042:SF4">
    <property type="entry name" value="OUTER MEMBRANE PROTEIN RV1973"/>
    <property type="match status" value="1"/>
</dbReference>
<dbReference type="AlphaFoldDB" id="A0A2U3NTG2"/>
<dbReference type="GO" id="GO:0016020">
    <property type="term" value="C:membrane"/>
    <property type="evidence" value="ECO:0007669"/>
    <property type="project" value="UniProtKB-SubCell"/>
</dbReference>
<name>A0A2U3NTG2_9MYCO</name>
<feature type="compositionally biased region" description="Acidic residues" evidence="3">
    <location>
        <begin position="14"/>
        <end position="24"/>
    </location>
</feature>
<comment type="subcellular location">
    <subcellularLocation>
        <location evidence="1">Membrane</location>
    </subcellularLocation>
</comment>
<keyword evidence="4" id="KW-0812">Transmembrane</keyword>
<evidence type="ECO:0000313" key="6">
    <source>
        <dbReference type="Proteomes" id="UP000240988"/>
    </source>
</evidence>
<dbReference type="OrthoDB" id="4774723at2"/>
<evidence type="ECO:0000256" key="4">
    <source>
        <dbReference type="SAM" id="Phobius"/>
    </source>
</evidence>
<keyword evidence="4" id="KW-1133">Transmembrane helix</keyword>
<proteinExistence type="predicted"/>
<feature type="transmembrane region" description="Helical" evidence="4">
    <location>
        <begin position="59"/>
        <end position="80"/>
    </location>
</feature>